<reference evidence="3 4" key="1">
    <citation type="submission" date="2013-12" db="EMBL/GenBank/DDBJ databases">
        <title>Draft genome of the parsitic nematode Ancylostoma duodenale.</title>
        <authorList>
            <person name="Mitreva M."/>
        </authorList>
    </citation>
    <scope>NUCLEOTIDE SEQUENCE [LARGE SCALE GENOMIC DNA]</scope>
    <source>
        <strain evidence="3 4">Zhejiang</strain>
    </source>
</reference>
<feature type="region of interest" description="Disordered" evidence="1">
    <location>
        <begin position="153"/>
        <end position="213"/>
    </location>
</feature>
<evidence type="ECO:0000313" key="4">
    <source>
        <dbReference type="Proteomes" id="UP000054047"/>
    </source>
</evidence>
<keyword evidence="2" id="KW-1133">Transmembrane helix</keyword>
<feature type="region of interest" description="Disordered" evidence="1">
    <location>
        <begin position="677"/>
        <end position="728"/>
    </location>
</feature>
<feature type="compositionally biased region" description="Low complexity" evidence="1">
    <location>
        <begin position="697"/>
        <end position="712"/>
    </location>
</feature>
<dbReference type="Proteomes" id="UP000054047">
    <property type="component" value="Unassembled WGS sequence"/>
</dbReference>
<evidence type="ECO:0000256" key="1">
    <source>
        <dbReference type="SAM" id="MobiDB-lite"/>
    </source>
</evidence>
<keyword evidence="4" id="KW-1185">Reference proteome</keyword>
<evidence type="ECO:0000313" key="3">
    <source>
        <dbReference type="EMBL" id="KIH68384.1"/>
    </source>
</evidence>
<proteinExistence type="predicted"/>
<protein>
    <submittedName>
        <fullName evidence="3">Uncharacterized protein</fullName>
    </submittedName>
</protein>
<accession>A0A0C2H9T8</accession>
<keyword evidence="2" id="KW-0472">Membrane</keyword>
<feature type="region of interest" description="Disordered" evidence="1">
    <location>
        <begin position="595"/>
        <end position="664"/>
    </location>
</feature>
<feature type="compositionally biased region" description="Basic residues" evidence="1">
    <location>
        <begin position="510"/>
        <end position="519"/>
    </location>
</feature>
<organism evidence="3 4">
    <name type="scientific">Ancylostoma duodenale</name>
    <dbReference type="NCBI Taxonomy" id="51022"/>
    <lineage>
        <taxon>Eukaryota</taxon>
        <taxon>Metazoa</taxon>
        <taxon>Ecdysozoa</taxon>
        <taxon>Nematoda</taxon>
        <taxon>Chromadorea</taxon>
        <taxon>Rhabditida</taxon>
        <taxon>Rhabditina</taxon>
        <taxon>Rhabditomorpha</taxon>
        <taxon>Strongyloidea</taxon>
        <taxon>Ancylostomatidae</taxon>
        <taxon>Ancylostomatinae</taxon>
        <taxon>Ancylostoma</taxon>
    </lineage>
</organism>
<dbReference type="OrthoDB" id="6514358at2759"/>
<gene>
    <name evidence="3" type="ORF">ANCDUO_01279</name>
</gene>
<dbReference type="AlphaFoldDB" id="A0A0C2H9T8"/>
<feature type="compositionally biased region" description="Low complexity" evidence="1">
    <location>
        <begin position="170"/>
        <end position="180"/>
    </location>
</feature>
<sequence length="827" mass="91045">MILGACLIFWLIILLGLLLLIPLIIFLLSHCCPGKGNLVHPRKEGLATSSTVINNSPANSVQQDGNGLNGSPLVMKEISSIPGTVPYGETPILEKRKLVRTISTHSVGVQPTIWESYKALGDVYAKRDNIDRQGSSSSLDALIYSRYPHISSTLITPKPAPAPTKDSIDTSKPSTTTTPPAFMPSVIVAEQPKTDDDVQISSGVSTTATERSERNQQLAAMLGVTLDDSTISSSPTPERPAELPLAAQSDEQIVEEMTRQGVMLPIPPKEEQELSFDEKIIETTPQITLPSHVEADIKTDSDIAPIPLLPAFSPVPNVEVTETDSISQAATTSISPGTAVFVPKKAREQQKEREKEVTMKPTSRKGARPGFGSRQLLRPPERTLHSSTDESDPEVAAFKRLARVGRTKEASPLTRRKPRRPERQLSSISEKSAEIAAEAALQNHPQDYSISAPNTTRSVTEWQRYAPKETFSGADASDNQTDVDIPKLVRRRAPSTKRAPPSKQEPEGQKKRKTPKHVPSKPVDSKQEVQVPRRLRPCEMLSTSSQMPSTSTALPKEPLKHVRRGILSSPEIPDVTLRRSLDRLDLLERSPLYNPSRGAMTSRSHISSRTRIRHSPESEGRPFGGQGKKARGMVDEPSWTSDGGGTTKTKPVPLHKESELPHTSRTVHHAVISRKIATRRHETHITKSTGDLSMEPRSSSSMSRRATTSRSADNLHNRPPWDSSPYKPDDKFKLSEESFLPQIKTTTKYYQKSRSVLNSPLGSHQRSSSKFSLTSLPARCSSTLELSPYFTPGADSDKPPKEDLWWGPAPRSFSFASYACSFRVVVR</sequence>
<feature type="compositionally biased region" description="Polar residues" evidence="1">
    <location>
        <begin position="199"/>
        <end position="209"/>
    </location>
</feature>
<dbReference type="EMBL" id="KN726390">
    <property type="protein sequence ID" value="KIH68384.1"/>
    <property type="molecule type" value="Genomic_DNA"/>
</dbReference>
<feature type="transmembrane region" description="Helical" evidence="2">
    <location>
        <begin position="7"/>
        <end position="28"/>
    </location>
</feature>
<feature type="region of interest" description="Disordered" evidence="1">
    <location>
        <begin position="337"/>
        <end position="534"/>
    </location>
</feature>
<feature type="compositionally biased region" description="Basic and acidic residues" evidence="1">
    <location>
        <begin position="379"/>
        <end position="388"/>
    </location>
</feature>
<keyword evidence="2" id="KW-0812">Transmembrane</keyword>
<feature type="compositionally biased region" description="Basic and acidic residues" evidence="1">
    <location>
        <begin position="345"/>
        <end position="358"/>
    </location>
</feature>
<feature type="compositionally biased region" description="Polar residues" evidence="1">
    <location>
        <begin position="443"/>
        <end position="461"/>
    </location>
</feature>
<name>A0A0C2H9T8_9BILA</name>
<evidence type="ECO:0000256" key="2">
    <source>
        <dbReference type="SAM" id="Phobius"/>
    </source>
</evidence>
<feature type="compositionally biased region" description="Low complexity" evidence="1">
    <location>
        <begin position="426"/>
        <end position="440"/>
    </location>
</feature>